<dbReference type="InterPro" id="IPR002878">
    <property type="entry name" value="ChsH2_C"/>
</dbReference>
<sequence length="132" mass="14513">MQKEMEGGAPRGPQEQYFSNLAEGRFRIQRCAACGAHQFFPRVLCMHCGAQELAWTEPSGLGTVYSFSIVRRKPDAGGDYNVALVDLEEGVRMMSRIDGVALDDLRIGMPVRARVLRGEGLPLLVFVPTEAA</sequence>
<dbReference type="Pfam" id="PF01796">
    <property type="entry name" value="OB_ChsH2_C"/>
    <property type="match status" value="1"/>
</dbReference>
<name>A0A0M7HJR8_9BORD</name>
<dbReference type="SUPFAM" id="SSF50249">
    <property type="entry name" value="Nucleic acid-binding proteins"/>
    <property type="match status" value="1"/>
</dbReference>
<dbReference type="PANTHER" id="PTHR34075:SF5">
    <property type="entry name" value="BLR3430 PROTEIN"/>
    <property type="match status" value="1"/>
</dbReference>
<reference evidence="3 4" key="1">
    <citation type="submission" date="2015-09" db="EMBL/GenBank/DDBJ databases">
        <authorList>
            <person name="Jackson K.R."/>
            <person name="Lunt B.L."/>
            <person name="Fisher J.N.B."/>
            <person name="Gardner A.V."/>
            <person name="Bailey M.E."/>
            <person name="Deus L.M."/>
            <person name="Earl A.S."/>
            <person name="Gibby P.D."/>
            <person name="Hartmann K.A."/>
            <person name="Liu J.E."/>
            <person name="Manci A.M."/>
            <person name="Nielsen D.A."/>
            <person name="Solomon M.B."/>
            <person name="Breakwell D.P."/>
            <person name="Burnett S.H."/>
            <person name="Grose J.H."/>
        </authorList>
    </citation>
    <scope>NUCLEOTIDE SEQUENCE [LARGE SCALE GENOMIC DNA]</scope>
    <source>
        <strain evidence="3 4">2789STDY5608636</strain>
    </source>
</reference>
<dbReference type="Proteomes" id="UP000053096">
    <property type="component" value="Unassembled WGS sequence"/>
</dbReference>
<accession>A0A0M7HJR8</accession>
<dbReference type="OrthoDB" id="5514845at2"/>
<dbReference type="Gene3D" id="6.10.30.10">
    <property type="match status" value="1"/>
</dbReference>
<dbReference type="InterPro" id="IPR012340">
    <property type="entry name" value="NA-bd_OB-fold"/>
</dbReference>
<evidence type="ECO:0000259" key="2">
    <source>
        <dbReference type="Pfam" id="PF12172"/>
    </source>
</evidence>
<dbReference type="InterPro" id="IPR052513">
    <property type="entry name" value="Thioester_dehydratase-like"/>
</dbReference>
<evidence type="ECO:0000313" key="3">
    <source>
        <dbReference type="EMBL" id="CUJ10362.1"/>
    </source>
</evidence>
<evidence type="ECO:0000313" key="4">
    <source>
        <dbReference type="Proteomes" id="UP000053096"/>
    </source>
</evidence>
<dbReference type="RefSeq" id="WP_109842566.1">
    <property type="nucleotide sequence ID" value="NZ_CAJGUP010000033.1"/>
</dbReference>
<gene>
    <name evidence="3" type="ORF">ERS370011_03771</name>
</gene>
<dbReference type="PANTHER" id="PTHR34075">
    <property type="entry name" value="BLR3430 PROTEIN"/>
    <property type="match status" value="1"/>
</dbReference>
<dbReference type="Pfam" id="PF12172">
    <property type="entry name" value="zf-ChsH2"/>
    <property type="match status" value="1"/>
</dbReference>
<dbReference type="EMBL" id="CYTV01000015">
    <property type="protein sequence ID" value="CUJ10362.1"/>
    <property type="molecule type" value="Genomic_DNA"/>
</dbReference>
<proteinExistence type="predicted"/>
<evidence type="ECO:0000259" key="1">
    <source>
        <dbReference type="Pfam" id="PF01796"/>
    </source>
</evidence>
<organism evidence="3 4">
    <name type="scientific">Bordetella pseudohinzii</name>
    <dbReference type="NCBI Taxonomy" id="1331258"/>
    <lineage>
        <taxon>Bacteria</taxon>
        <taxon>Pseudomonadati</taxon>
        <taxon>Pseudomonadota</taxon>
        <taxon>Betaproteobacteria</taxon>
        <taxon>Burkholderiales</taxon>
        <taxon>Alcaligenaceae</taxon>
        <taxon>Bordetella</taxon>
    </lineage>
</organism>
<protein>
    <submittedName>
        <fullName evidence="3">Predicted nucleic-acid-binding protein containing a Zn-ribbon</fullName>
    </submittedName>
</protein>
<dbReference type="AlphaFoldDB" id="A0A0M7HJR8"/>
<feature type="domain" description="ChsH2 C-terminal OB-fold" evidence="1">
    <location>
        <begin position="55"/>
        <end position="115"/>
    </location>
</feature>
<feature type="domain" description="ChsH2 rubredoxin-like zinc ribbon" evidence="2">
    <location>
        <begin position="21"/>
        <end position="53"/>
    </location>
</feature>
<dbReference type="InterPro" id="IPR022002">
    <property type="entry name" value="ChsH2_Znr"/>
</dbReference>